<dbReference type="RefSeq" id="WP_120325770.1">
    <property type="nucleotide sequence ID" value="NZ_RAPF01000011.1"/>
</dbReference>
<dbReference type="InterPro" id="IPR025646">
    <property type="entry name" value="DUF4350"/>
</dbReference>
<reference evidence="3 4" key="1">
    <citation type="submission" date="2018-09" db="EMBL/GenBank/DDBJ databases">
        <title>Altererythrobacter spongiae sp. nov., isolated from a marine sponge.</title>
        <authorList>
            <person name="Zhuang L."/>
            <person name="Luo L."/>
        </authorList>
    </citation>
    <scope>NUCLEOTIDE SEQUENCE [LARGE SCALE GENOMIC DNA]</scope>
    <source>
        <strain evidence="3 4">HN-Y73</strain>
    </source>
</reference>
<dbReference type="Pfam" id="PF14258">
    <property type="entry name" value="DUF4350"/>
    <property type="match status" value="1"/>
</dbReference>
<keyword evidence="1" id="KW-1133">Transmembrane helix</keyword>
<evidence type="ECO:0000259" key="2">
    <source>
        <dbReference type="Pfam" id="PF14258"/>
    </source>
</evidence>
<dbReference type="AlphaFoldDB" id="A0A420EBW1"/>
<gene>
    <name evidence="3" type="ORF">D6851_15275</name>
</gene>
<keyword evidence="1" id="KW-0472">Membrane</keyword>
<evidence type="ECO:0000256" key="1">
    <source>
        <dbReference type="SAM" id="Phobius"/>
    </source>
</evidence>
<comment type="caution">
    <text evidence="3">The sequence shown here is derived from an EMBL/GenBank/DDBJ whole genome shotgun (WGS) entry which is preliminary data.</text>
</comment>
<sequence>MSRTPASPFSPKVVLAMLVVGFGAFLLLLYALSAGWTGDDNKGSGHAASNGLDGYSALAHLLEKQGHQITLSRRTRALDDESLLIITPPRYSDSNALNEIITKRRYAGPTLIILPKWSALSLDQLKLDFQTDIKPGWVHLNSPGVPPWSDEVEATGPLDARIADISERPGPDWRGLDLSGTLPERDVVQSMSSGRIETLVRDSRGQALAGYLDDGGWYPVLSKAAGAALSEENQEIWPVVIVSEPDLMNNYGLADQNRAQLAVQLVETTLEDYDLPIVFDLTVNGLGRSDNLLTLAFTPPFLAATLCLILLAILIAWRGFGRFGPSIRDVPVIIPGKTQLARNGASLVERAGRLRLLGAPYAELVTARMARNLGIRLSDRTERMEAISRALAARDLSELEFARHVETLKKARKPHDLLRAAHALKRIERMCHP</sequence>
<protein>
    <submittedName>
        <fullName evidence="3">DUF4350 domain-containing protein</fullName>
    </submittedName>
</protein>
<name>A0A420EBW1_9SPHN</name>
<dbReference type="Proteomes" id="UP000284395">
    <property type="component" value="Unassembled WGS sequence"/>
</dbReference>
<keyword evidence="4" id="KW-1185">Reference proteome</keyword>
<proteinExistence type="predicted"/>
<feature type="domain" description="DUF4350" evidence="2">
    <location>
        <begin position="52"/>
        <end position="266"/>
    </location>
</feature>
<dbReference type="EMBL" id="RAPF01000011">
    <property type="protein sequence ID" value="RKF18179.1"/>
    <property type="molecule type" value="Genomic_DNA"/>
</dbReference>
<keyword evidence="1" id="KW-0812">Transmembrane</keyword>
<organism evidence="3 4">
    <name type="scientific">Altericroceibacterium spongiae</name>
    <dbReference type="NCBI Taxonomy" id="2320269"/>
    <lineage>
        <taxon>Bacteria</taxon>
        <taxon>Pseudomonadati</taxon>
        <taxon>Pseudomonadota</taxon>
        <taxon>Alphaproteobacteria</taxon>
        <taxon>Sphingomonadales</taxon>
        <taxon>Erythrobacteraceae</taxon>
        <taxon>Altericroceibacterium</taxon>
    </lineage>
</organism>
<feature type="transmembrane region" description="Helical" evidence="1">
    <location>
        <begin position="301"/>
        <end position="320"/>
    </location>
</feature>
<evidence type="ECO:0000313" key="4">
    <source>
        <dbReference type="Proteomes" id="UP000284395"/>
    </source>
</evidence>
<evidence type="ECO:0000313" key="3">
    <source>
        <dbReference type="EMBL" id="RKF18179.1"/>
    </source>
</evidence>
<accession>A0A420EBW1</accession>
<dbReference type="OrthoDB" id="7198805at2"/>